<dbReference type="EMBL" id="NOXU01000032">
    <property type="protein sequence ID" value="OYQ31620.1"/>
    <property type="molecule type" value="Genomic_DNA"/>
</dbReference>
<dbReference type="InterPro" id="IPR045337">
    <property type="entry name" value="MmgE_PrpD_C"/>
</dbReference>
<comment type="caution">
    <text evidence="4">The sequence shown here is derived from an EMBL/GenBank/DDBJ whole genome shotgun (WGS) entry which is preliminary data.</text>
</comment>
<reference evidence="4 5" key="1">
    <citation type="submission" date="2017-07" db="EMBL/GenBank/DDBJ databases">
        <title>Niveispirillum cyanobacteriorum sp. nov., isolated from cyanobacterial aggregates in a eutrophic lake.</title>
        <authorList>
            <person name="Cai H."/>
        </authorList>
    </citation>
    <scope>NUCLEOTIDE SEQUENCE [LARGE SCALE GENOMIC DNA]</scope>
    <source>
        <strain evidence="5">TH1-14</strain>
    </source>
</reference>
<dbReference type="OrthoDB" id="5415580at2"/>
<evidence type="ECO:0008006" key="6">
    <source>
        <dbReference type="Google" id="ProtNLM"/>
    </source>
</evidence>
<dbReference type="InterPro" id="IPR042183">
    <property type="entry name" value="MmgE/PrpD_sf_1"/>
</dbReference>
<dbReference type="GO" id="GO:0016829">
    <property type="term" value="F:lyase activity"/>
    <property type="evidence" value="ECO:0007669"/>
    <property type="project" value="InterPro"/>
</dbReference>
<dbReference type="Pfam" id="PF03972">
    <property type="entry name" value="MmgE_PrpD_N"/>
    <property type="match status" value="1"/>
</dbReference>
<gene>
    <name evidence="4" type="ORF">CHU95_21010</name>
</gene>
<evidence type="ECO:0000256" key="1">
    <source>
        <dbReference type="ARBA" id="ARBA00006174"/>
    </source>
</evidence>
<dbReference type="Gene3D" id="1.10.4100.10">
    <property type="entry name" value="2-methylcitrate dehydratase PrpD"/>
    <property type="match status" value="1"/>
</dbReference>
<evidence type="ECO:0000259" key="2">
    <source>
        <dbReference type="Pfam" id="PF03972"/>
    </source>
</evidence>
<evidence type="ECO:0000259" key="3">
    <source>
        <dbReference type="Pfam" id="PF19305"/>
    </source>
</evidence>
<name>A0A255YT54_9PROT</name>
<dbReference type="AlphaFoldDB" id="A0A255YT54"/>
<dbReference type="SUPFAM" id="SSF103378">
    <property type="entry name" value="2-methylcitrate dehydratase PrpD"/>
    <property type="match status" value="1"/>
</dbReference>
<feature type="domain" description="MmgE/PrpD N-terminal" evidence="2">
    <location>
        <begin position="5"/>
        <end position="241"/>
    </location>
</feature>
<comment type="similarity">
    <text evidence="1">Belongs to the PrpD family.</text>
</comment>
<dbReference type="PANTHER" id="PTHR16943:SF8">
    <property type="entry name" value="2-METHYLCITRATE DEHYDRATASE"/>
    <property type="match status" value="1"/>
</dbReference>
<dbReference type="RefSeq" id="WP_094458302.1">
    <property type="nucleotide sequence ID" value="NZ_NOXU01000032.1"/>
</dbReference>
<dbReference type="InterPro" id="IPR005656">
    <property type="entry name" value="MmgE_PrpD"/>
</dbReference>
<keyword evidence="5" id="KW-1185">Reference proteome</keyword>
<dbReference type="Proteomes" id="UP000216998">
    <property type="component" value="Unassembled WGS sequence"/>
</dbReference>
<evidence type="ECO:0000313" key="4">
    <source>
        <dbReference type="EMBL" id="OYQ31620.1"/>
    </source>
</evidence>
<dbReference type="PANTHER" id="PTHR16943">
    <property type="entry name" value="2-METHYLCITRATE DEHYDRATASE-RELATED"/>
    <property type="match status" value="1"/>
</dbReference>
<accession>A0A255YT54</accession>
<organism evidence="4 5">
    <name type="scientific">Niveispirillum lacus</name>
    <dbReference type="NCBI Taxonomy" id="1981099"/>
    <lineage>
        <taxon>Bacteria</taxon>
        <taxon>Pseudomonadati</taxon>
        <taxon>Pseudomonadota</taxon>
        <taxon>Alphaproteobacteria</taxon>
        <taxon>Rhodospirillales</taxon>
        <taxon>Azospirillaceae</taxon>
        <taxon>Niveispirillum</taxon>
    </lineage>
</organism>
<sequence>MSLIARFADHLHRPVPAALRQQAALHVLDWAGCAVIGATTPVAGLLADIFLRDQQGPCAVIGQAGTVGPEAAARYLGALGNIYEMDDVDKRARLHPGPVVIPAALAAAQATGADAGTLLEAVVRGYEAMVRLGRSLGDAHYRYWHSTASCGTVGAAVAVASILGLDRDATAQAMALAVTRTGGLWETRNDPRSHAKQIHNAQAAGDGWLAASMAAVGLRGPSGILDGREGLFAATAGAADPTTILTDASADAWCLTEISLKPWPACRHAHPVIDAALALLEQQGRPCLRGEEVTGIAIQTYGDALRFCDRPHPGSVIEAKFSLQHSVAVTLLEGPPSLSAFDLPAIADQAVAALRSKVTVAVGQPYEERYPGRFGARLCLTLADGTLLVREQADALGDPENPLPRDRTVAKARTLMQAAGMDQGVVDQLIGDCLSLIGGAPVRLSWPDVLTRGT</sequence>
<dbReference type="InterPro" id="IPR036148">
    <property type="entry name" value="MmgE/PrpD_sf"/>
</dbReference>
<protein>
    <recommendedName>
        <fullName evidence="6">MmgE/PrpD family protein</fullName>
    </recommendedName>
</protein>
<evidence type="ECO:0000313" key="5">
    <source>
        <dbReference type="Proteomes" id="UP000216998"/>
    </source>
</evidence>
<dbReference type="InterPro" id="IPR045336">
    <property type="entry name" value="MmgE_PrpD_N"/>
</dbReference>
<dbReference type="Gene3D" id="3.30.1330.120">
    <property type="entry name" value="2-methylcitrate dehydratase PrpD"/>
    <property type="match status" value="1"/>
</dbReference>
<dbReference type="Pfam" id="PF19305">
    <property type="entry name" value="MmgE_PrpD_C"/>
    <property type="match status" value="1"/>
</dbReference>
<dbReference type="InterPro" id="IPR042188">
    <property type="entry name" value="MmgE/PrpD_sf_2"/>
</dbReference>
<feature type="domain" description="MmgE/PrpD C-terminal" evidence="3">
    <location>
        <begin position="263"/>
        <end position="421"/>
    </location>
</feature>
<proteinExistence type="inferred from homology"/>